<gene>
    <name evidence="2" type="ORF">HNQ36_000014</name>
</gene>
<organism evidence="2 3">
    <name type="scientific">Afipia massiliensis</name>
    <dbReference type="NCBI Taxonomy" id="211460"/>
    <lineage>
        <taxon>Bacteria</taxon>
        <taxon>Pseudomonadati</taxon>
        <taxon>Pseudomonadota</taxon>
        <taxon>Alphaproteobacteria</taxon>
        <taxon>Hyphomicrobiales</taxon>
        <taxon>Nitrobacteraceae</taxon>
        <taxon>Afipia</taxon>
    </lineage>
</organism>
<keyword evidence="1" id="KW-0472">Membrane</keyword>
<evidence type="ECO:0000313" key="3">
    <source>
        <dbReference type="Proteomes" id="UP000521227"/>
    </source>
</evidence>
<reference evidence="2 3" key="1">
    <citation type="submission" date="2020-08" db="EMBL/GenBank/DDBJ databases">
        <title>Genomic Encyclopedia of Type Strains, Phase IV (KMG-IV): sequencing the most valuable type-strain genomes for metagenomic binning, comparative biology and taxonomic classification.</title>
        <authorList>
            <person name="Goeker M."/>
        </authorList>
    </citation>
    <scope>NUCLEOTIDE SEQUENCE [LARGE SCALE GENOMIC DNA]</scope>
    <source>
        <strain evidence="2 3">DSM 17498</strain>
    </source>
</reference>
<dbReference type="RefSeq" id="WP_184082795.1">
    <property type="nucleotide sequence ID" value="NZ_JACHIJ010000001.1"/>
</dbReference>
<accession>A0A840N015</accession>
<evidence type="ECO:0000313" key="2">
    <source>
        <dbReference type="EMBL" id="MBB5050066.1"/>
    </source>
</evidence>
<dbReference type="EMBL" id="JACHIJ010000001">
    <property type="protein sequence ID" value="MBB5050066.1"/>
    <property type="molecule type" value="Genomic_DNA"/>
</dbReference>
<dbReference type="Proteomes" id="UP000521227">
    <property type="component" value="Unassembled WGS sequence"/>
</dbReference>
<feature type="transmembrane region" description="Helical" evidence="1">
    <location>
        <begin position="85"/>
        <end position="105"/>
    </location>
</feature>
<keyword evidence="1" id="KW-0812">Transmembrane</keyword>
<comment type="caution">
    <text evidence="2">The sequence shown here is derived from an EMBL/GenBank/DDBJ whole genome shotgun (WGS) entry which is preliminary data.</text>
</comment>
<proteinExistence type="predicted"/>
<sequence>MGKRRGKRHGIVLERRPLCFVLCGLIPVPGTLLAWYLRPQAGGRWFWALPKSGEAVSDPEQDNRKRNLKIAENEAARELKSDVRLTTWAIAIAVVVALIVLALFLKR</sequence>
<feature type="transmembrane region" description="Helical" evidence="1">
    <location>
        <begin position="20"/>
        <end position="37"/>
    </location>
</feature>
<protein>
    <submittedName>
        <fullName evidence="2">Uncharacterized protein</fullName>
    </submittedName>
</protein>
<name>A0A840N015_9BRAD</name>
<keyword evidence="1" id="KW-1133">Transmembrane helix</keyword>
<evidence type="ECO:0000256" key="1">
    <source>
        <dbReference type="SAM" id="Phobius"/>
    </source>
</evidence>
<dbReference type="AlphaFoldDB" id="A0A840N015"/>